<dbReference type="Pfam" id="PF20182">
    <property type="entry name" value="DUF6545"/>
    <property type="match status" value="1"/>
</dbReference>
<comment type="caution">
    <text evidence="3">The sequence shown here is derived from an EMBL/GenBank/DDBJ whole genome shotgun (WGS) entry which is preliminary data.</text>
</comment>
<name>A0ABW6UHT3_9ACTN</name>
<evidence type="ECO:0000313" key="4">
    <source>
        <dbReference type="Proteomes" id="UP001602058"/>
    </source>
</evidence>
<accession>A0ABW6UHT3</accession>
<organism evidence="3 4">
    <name type="scientific">Streptomyces bluensis</name>
    <dbReference type="NCBI Taxonomy" id="33897"/>
    <lineage>
        <taxon>Bacteria</taxon>
        <taxon>Bacillati</taxon>
        <taxon>Actinomycetota</taxon>
        <taxon>Actinomycetes</taxon>
        <taxon>Kitasatosporales</taxon>
        <taxon>Streptomycetaceae</taxon>
        <taxon>Streptomyces</taxon>
    </lineage>
</organism>
<dbReference type="InterPro" id="IPR046675">
    <property type="entry name" value="DUF6545"/>
</dbReference>
<feature type="transmembrane region" description="Helical" evidence="1">
    <location>
        <begin position="6"/>
        <end position="23"/>
    </location>
</feature>
<keyword evidence="4" id="KW-1185">Reference proteome</keyword>
<dbReference type="NCBIfam" id="NF042915">
    <property type="entry name" value="MAB_1171c_fam"/>
    <property type="match status" value="1"/>
</dbReference>
<keyword evidence="1" id="KW-1133">Transmembrane helix</keyword>
<evidence type="ECO:0000313" key="3">
    <source>
        <dbReference type="EMBL" id="MFF4521750.1"/>
    </source>
</evidence>
<feature type="transmembrane region" description="Helical" evidence="1">
    <location>
        <begin position="198"/>
        <end position="222"/>
    </location>
</feature>
<protein>
    <submittedName>
        <fullName evidence="3">MAB_1171c family putative transporter</fullName>
    </submittedName>
</protein>
<dbReference type="InterPro" id="IPR050039">
    <property type="entry name" value="MAB_1171c-like"/>
</dbReference>
<feature type="transmembrane region" description="Helical" evidence="1">
    <location>
        <begin position="158"/>
        <end position="177"/>
    </location>
</feature>
<feature type="transmembrane region" description="Helical" evidence="1">
    <location>
        <begin position="35"/>
        <end position="58"/>
    </location>
</feature>
<feature type="domain" description="DUF6545" evidence="2">
    <location>
        <begin position="257"/>
        <end position="395"/>
    </location>
</feature>
<dbReference type="RefSeq" id="WP_387885194.1">
    <property type="nucleotide sequence ID" value="NZ_JBIAWJ010000003.1"/>
</dbReference>
<gene>
    <name evidence="3" type="ORF">ACFY1D_09915</name>
</gene>
<evidence type="ECO:0000256" key="1">
    <source>
        <dbReference type="SAM" id="Phobius"/>
    </source>
</evidence>
<feature type="transmembrane region" description="Helical" evidence="1">
    <location>
        <begin position="120"/>
        <end position="138"/>
    </location>
</feature>
<proteinExistence type="predicted"/>
<reference evidence="3 4" key="1">
    <citation type="submission" date="2024-10" db="EMBL/GenBank/DDBJ databases">
        <title>The Natural Products Discovery Center: Release of the First 8490 Sequenced Strains for Exploring Actinobacteria Biosynthetic Diversity.</title>
        <authorList>
            <person name="Kalkreuter E."/>
            <person name="Kautsar S.A."/>
            <person name="Yang D."/>
            <person name="Bader C.D."/>
            <person name="Teijaro C.N."/>
            <person name="Fluegel L."/>
            <person name="Davis C.M."/>
            <person name="Simpson J.R."/>
            <person name="Lauterbach L."/>
            <person name="Steele A.D."/>
            <person name="Gui C."/>
            <person name="Meng S."/>
            <person name="Li G."/>
            <person name="Viehrig K."/>
            <person name="Ye F."/>
            <person name="Su P."/>
            <person name="Kiefer A.F."/>
            <person name="Nichols A."/>
            <person name="Cepeda A.J."/>
            <person name="Yan W."/>
            <person name="Fan B."/>
            <person name="Jiang Y."/>
            <person name="Adhikari A."/>
            <person name="Zheng C.-J."/>
            <person name="Schuster L."/>
            <person name="Cowan T.M."/>
            <person name="Smanski M.J."/>
            <person name="Chevrette M.G."/>
            <person name="De Carvalho L.P.S."/>
            <person name="Shen B."/>
        </authorList>
    </citation>
    <scope>NUCLEOTIDE SEQUENCE [LARGE SCALE GENOMIC DNA]</scope>
    <source>
        <strain evidence="3 4">NPDC001390</strain>
    </source>
</reference>
<evidence type="ECO:0000259" key="2">
    <source>
        <dbReference type="Pfam" id="PF20182"/>
    </source>
</evidence>
<keyword evidence="1" id="KW-0812">Transmembrane</keyword>
<feature type="transmembrane region" description="Helical" evidence="1">
    <location>
        <begin position="70"/>
        <end position="90"/>
    </location>
</feature>
<feature type="transmembrane region" description="Helical" evidence="1">
    <location>
        <begin position="234"/>
        <end position="259"/>
    </location>
</feature>
<sequence>MSEAPFNLVYLGIGTVAWGVAGLKIRAWRRDPSPGLLVVALTIAAPATAFLVAAPVLYRLIDRVAHRGNLATLLVYLGITGFSAAAVVLARMWTPPKERGDAQVWDGATADTWHEVRRRLAVFAVLVPVMTVLFFTGGATAPETPLTFDTTFATVPQIALFLVLYQALFGFALVDISRVCFGHASRLPTGPLRSGIRLIVLGGLIACGYVLCKLIAIGAAFAEVTGTEWLSTALGPGFAALGAVLITAGFAGPAASAWARRRRDYQALRPLWDLVYRADRRLALEAPPSAWTERLAFRDLEWRTARRGLEIRDGQLTLRPWADPEVVTAAALVARRAGLDDEDRAALIVAAALRGAAAALNEGTAPRPREDQVPLPGLDAGPADERAHLVRVARYLYAPLTGEALTAAATTTG</sequence>
<dbReference type="Proteomes" id="UP001602058">
    <property type="component" value="Unassembled WGS sequence"/>
</dbReference>
<dbReference type="EMBL" id="JBIAWJ010000003">
    <property type="protein sequence ID" value="MFF4521750.1"/>
    <property type="molecule type" value="Genomic_DNA"/>
</dbReference>
<keyword evidence="1" id="KW-0472">Membrane</keyword>